<sequence length="474" mass="54689">MSSGVAIQHSNSLTLCSLLPPTKLYRICDVPEIFENITKDLSTINLLNLVSSCKYFYQKKYEIWNINKHLRHFLRQPVAFRSLMATHHALVSGSDALQFFARTRFASSDLDVYIEGEQALLAFADHLISVEKYTFLPYPGQHKNHINAIKGREEAFKAMIEDAKKNGNRPRPSKLAETNPLASYEMKSIEAVLRFDRDASSSKYHRQIQLIATTGPPLYAVLNDFYATLIFNFYDWKTAFSIFPKETFLERLSYMTQPETAKIVDCHEKYRKRNWIVRCYDNMHRNVDLDDDSDLTLKDHGSVLRSRRVGDKFSWMMSLDTSDVEAPYACSKTLEYSTFGMAMTCVYTDMFGRRMHYGYPYLRIRCAPYCGNGLRQPTLVVDNLNTSWGDSLKSMFDKIGETSDLGNDHIDWDSQLPIWWEAYQVMERKVAAIEEKMRSQKKIARDARAALENYVLRTIRGEAVGQRSLTGSLQ</sequence>
<dbReference type="EMBL" id="JAVHNQ010000003">
    <property type="protein sequence ID" value="KAK6353493.1"/>
    <property type="molecule type" value="Genomic_DNA"/>
</dbReference>
<dbReference type="AlphaFoldDB" id="A0AAV9V185"/>
<proteinExistence type="predicted"/>
<comment type="caution">
    <text evidence="1">The sequence shown here is derived from an EMBL/GenBank/DDBJ whole genome shotgun (WGS) entry which is preliminary data.</text>
</comment>
<evidence type="ECO:0008006" key="3">
    <source>
        <dbReference type="Google" id="ProtNLM"/>
    </source>
</evidence>
<dbReference type="Proteomes" id="UP001375240">
    <property type="component" value="Unassembled WGS sequence"/>
</dbReference>
<evidence type="ECO:0000313" key="1">
    <source>
        <dbReference type="EMBL" id="KAK6353493.1"/>
    </source>
</evidence>
<organism evidence="1 2">
    <name type="scientific">Orbilia brochopaga</name>
    <dbReference type="NCBI Taxonomy" id="3140254"/>
    <lineage>
        <taxon>Eukaryota</taxon>
        <taxon>Fungi</taxon>
        <taxon>Dikarya</taxon>
        <taxon>Ascomycota</taxon>
        <taxon>Pezizomycotina</taxon>
        <taxon>Orbiliomycetes</taxon>
        <taxon>Orbiliales</taxon>
        <taxon>Orbiliaceae</taxon>
        <taxon>Orbilia</taxon>
    </lineage>
</organism>
<accession>A0AAV9V185</accession>
<evidence type="ECO:0000313" key="2">
    <source>
        <dbReference type="Proteomes" id="UP001375240"/>
    </source>
</evidence>
<gene>
    <name evidence="1" type="ORF">TWF696_005456</name>
</gene>
<protein>
    <recommendedName>
        <fullName evidence="3">F-box domain-containing protein</fullName>
    </recommendedName>
</protein>
<reference evidence="1 2" key="1">
    <citation type="submission" date="2019-10" db="EMBL/GenBank/DDBJ databases">
        <authorList>
            <person name="Palmer J.M."/>
        </authorList>
    </citation>
    <scope>NUCLEOTIDE SEQUENCE [LARGE SCALE GENOMIC DNA]</scope>
    <source>
        <strain evidence="1 2">TWF696</strain>
    </source>
</reference>
<name>A0AAV9V185_9PEZI</name>
<keyword evidence="2" id="KW-1185">Reference proteome</keyword>